<comment type="caution">
    <text evidence="1">The sequence shown here is derived from an EMBL/GenBank/DDBJ whole genome shotgun (WGS) entry which is preliminary data.</text>
</comment>
<dbReference type="RefSeq" id="WP_306838506.1">
    <property type="nucleotide sequence ID" value="NZ_JAUSRA010000001.1"/>
</dbReference>
<evidence type="ECO:0000313" key="1">
    <source>
        <dbReference type="EMBL" id="MDP9799569.1"/>
    </source>
</evidence>
<reference evidence="1 2" key="1">
    <citation type="submission" date="2023-07" db="EMBL/GenBank/DDBJ databases">
        <title>Sequencing the genomes of 1000 actinobacteria strains.</title>
        <authorList>
            <person name="Klenk H.-P."/>
        </authorList>
    </citation>
    <scope>NUCLEOTIDE SEQUENCE [LARGE SCALE GENOMIC DNA]</scope>
    <source>
        <strain evidence="1 2">DSM 44710</strain>
    </source>
</reference>
<proteinExistence type="predicted"/>
<gene>
    <name evidence="1" type="ORF">J2S43_008081</name>
</gene>
<evidence type="ECO:0000313" key="2">
    <source>
        <dbReference type="Proteomes" id="UP001240984"/>
    </source>
</evidence>
<dbReference type="Proteomes" id="UP001240984">
    <property type="component" value="Unassembled WGS sequence"/>
</dbReference>
<organism evidence="1 2">
    <name type="scientific">Catenuloplanes nepalensis</name>
    <dbReference type="NCBI Taxonomy" id="587533"/>
    <lineage>
        <taxon>Bacteria</taxon>
        <taxon>Bacillati</taxon>
        <taxon>Actinomycetota</taxon>
        <taxon>Actinomycetes</taxon>
        <taxon>Micromonosporales</taxon>
        <taxon>Micromonosporaceae</taxon>
        <taxon>Catenuloplanes</taxon>
    </lineage>
</organism>
<accession>A0ABT9N796</accession>
<protein>
    <submittedName>
        <fullName evidence="1">Nucleotidyltransferase</fullName>
    </submittedName>
</protein>
<name>A0ABT9N796_9ACTN</name>
<dbReference type="EMBL" id="JAUSRA010000001">
    <property type="protein sequence ID" value="MDP9799569.1"/>
    <property type="molecule type" value="Genomic_DNA"/>
</dbReference>
<sequence length="277" mass="30675">MLDPTRCDPALLELVDRVVAELESRRARLITSDVMLVGAGCRDILHSALGHDFALRATRDIDLGLAIASWTTYDRLTSNLRPIDSTGIRYTIADVPVDLIPFGGIEIPPGTATPASRKEPINVWGFNEAFRAAHSLPLPHAGAIRIPTIAGYTALKLEAWLDRSAFGDYRDASDIATAMYWYLHSSDIADFLYETPAGQLLLQSEELDERAAAARALGQDVISLIGPDRHIELAHRWPSPRADIFYNQMTVVNAPDWPSDPHRRQQLAEAFQRGLNI</sequence>
<dbReference type="PIRSF" id="PIRSF021525">
    <property type="entry name" value="UCP021525"/>
    <property type="match status" value="1"/>
</dbReference>
<dbReference type="InterPro" id="IPR014513">
    <property type="entry name" value="UCP021525"/>
</dbReference>
<keyword evidence="2" id="KW-1185">Reference proteome</keyword>